<dbReference type="STRING" id="461836.A0A0L0DIT8"/>
<evidence type="ECO:0000313" key="2">
    <source>
        <dbReference type="Proteomes" id="UP000054408"/>
    </source>
</evidence>
<accession>A0A0L0DIT8</accession>
<dbReference type="InterPro" id="IPR029052">
    <property type="entry name" value="Metallo-depent_PP-like"/>
</dbReference>
<evidence type="ECO:0000313" key="1">
    <source>
        <dbReference type="EMBL" id="KNC52021.1"/>
    </source>
</evidence>
<dbReference type="GeneID" id="25567002"/>
<dbReference type="RefSeq" id="XP_013755604.1">
    <property type="nucleotide sequence ID" value="XM_013900150.1"/>
</dbReference>
<keyword evidence="2" id="KW-1185">Reference proteome</keyword>
<proteinExistence type="predicted"/>
<reference evidence="1 2" key="1">
    <citation type="submission" date="2010-05" db="EMBL/GenBank/DDBJ databases">
        <title>The Genome Sequence of Thecamonas trahens ATCC 50062.</title>
        <authorList>
            <consortium name="The Broad Institute Genome Sequencing Platform"/>
            <person name="Russ C."/>
            <person name="Cuomo C."/>
            <person name="Shea T."/>
            <person name="Young S.K."/>
            <person name="Zeng Q."/>
            <person name="Koehrsen M."/>
            <person name="Haas B."/>
            <person name="Borodovsky M."/>
            <person name="Guigo R."/>
            <person name="Alvarado L."/>
            <person name="Berlin A."/>
            <person name="Bochicchio J."/>
            <person name="Borenstein D."/>
            <person name="Chapman S."/>
            <person name="Chen Z."/>
            <person name="Freedman E."/>
            <person name="Gellesch M."/>
            <person name="Goldberg J."/>
            <person name="Griggs A."/>
            <person name="Gujja S."/>
            <person name="Heilman E."/>
            <person name="Heiman D."/>
            <person name="Hepburn T."/>
            <person name="Howarth C."/>
            <person name="Jen D."/>
            <person name="Larson L."/>
            <person name="Mehta T."/>
            <person name="Park D."/>
            <person name="Pearson M."/>
            <person name="Roberts A."/>
            <person name="Saif S."/>
            <person name="Shenoy N."/>
            <person name="Sisk P."/>
            <person name="Stolte C."/>
            <person name="Sykes S."/>
            <person name="Thomson T."/>
            <person name="Walk T."/>
            <person name="White J."/>
            <person name="Yandava C."/>
            <person name="Burger G."/>
            <person name="Gray M.W."/>
            <person name="Holland P.W.H."/>
            <person name="King N."/>
            <person name="Lang F.B.F."/>
            <person name="Roger A.J."/>
            <person name="Ruiz-Trillo I."/>
            <person name="Lander E."/>
            <person name="Nusbaum C."/>
        </authorList>
    </citation>
    <scope>NUCLEOTIDE SEQUENCE [LARGE SCALE GENOMIC DNA]</scope>
    <source>
        <strain evidence="1 2">ATCC 50062</strain>
    </source>
</reference>
<sequence>MASEPDSSVIEIATGIRRVVVYAMSDLHVDESPNSVVLDRLVDELEGDSGSGSSSASGEPEAESAFRLAVVAGDVARRHEDVGAALLALVAVFDAVVYVPGNNELRLSSSARGSGMLSTEAFEQARAAAARAGAIVDTAIVGDVLVVPLAGWHSAHFDGGKHFTGDVAYQRRFLDFRATRWPSSWPSASLDGAPDAAAEYFAQFNAGNMAAAKAVLQRRDKRISALITASHFLPRLDVLPWRARTFMSSDVVKVIGDDRIEDQIRELHTELDGEHGTAHVHVSGHVHINHNKVCEGVRYLLDVALVGR</sequence>
<dbReference type="EMBL" id="GL349471">
    <property type="protein sequence ID" value="KNC52021.1"/>
    <property type="molecule type" value="Genomic_DNA"/>
</dbReference>
<dbReference type="PANTHER" id="PTHR36492:SF2">
    <property type="entry name" value="[ACYL-CARRIER-PROTEIN] PHOSPHODIESTERASE PPTH"/>
    <property type="match status" value="1"/>
</dbReference>
<dbReference type="InterPro" id="IPR052963">
    <property type="entry name" value="Pantetheine_PDE"/>
</dbReference>
<organism evidence="1 2">
    <name type="scientific">Thecamonas trahens ATCC 50062</name>
    <dbReference type="NCBI Taxonomy" id="461836"/>
    <lineage>
        <taxon>Eukaryota</taxon>
        <taxon>Apusozoa</taxon>
        <taxon>Apusomonadida</taxon>
        <taxon>Apusomonadidae</taxon>
        <taxon>Thecamonas</taxon>
    </lineage>
</organism>
<dbReference type="OrthoDB" id="550558at2759"/>
<dbReference type="AlphaFoldDB" id="A0A0L0DIT8"/>
<dbReference type="SUPFAM" id="SSF56300">
    <property type="entry name" value="Metallo-dependent phosphatases"/>
    <property type="match status" value="1"/>
</dbReference>
<dbReference type="Proteomes" id="UP000054408">
    <property type="component" value="Unassembled WGS sequence"/>
</dbReference>
<dbReference type="PANTHER" id="PTHR36492">
    <property type="match status" value="1"/>
</dbReference>
<gene>
    <name evidence="1" type="ORF">AMSG_08274</name>
</gene>
<protein>
    <submittedName>
        <fullName evidence="1">Ser/Thr protein phosphatase family protein</fullName>
    </submittedName>
</protein>
<name>A0A0L0DIT8_THETB</name>